<evidence type="ECO:0000256" key="3">
    <source>
        <dbReference type="ARBA" id="ARBA00022475"/>
    </source>
</evidence>
<proteinExistence type="inferred from homology"/>
<keyword evidence="16" id="KW-1185">Reference proteome</keyword>
<evidence type="ECO:0000256" key="13">
    <source>
        <dbReference type="RuleBase" id="RU362098"/>
    </source>
</evidence>
<evidence type="ECO:0000259" key="14">
    <source>
        <dbReference type="PROSITE" id="PS51711"/>
    </source>
</evidence>
<dbReference type="Gene3D" id="1.10.287.1770">
    <property type="match status" value="1"/>
</dbReference>
<dbReference type="InterPro" id="IPR005225">
    <property type="entry name" value="Small_GTP-bd"/>
</dbReference>
<evidence type="ECO:0000256" key="8">
    <source>
        <dbReference type="ARBA" id="ARBA00023004"/>
    </source>
</evidence>
<dbReference type="InterPro" id="IPR003373">
    <property type="entry name" value="Fe2_transport_prot-B"/>
</dbReference>
<evidence type="ECO:0000256" key="4">
    <source>
        <dbReference type="ARBA" id="ARBA00022496"/>
    </source>
</evidence>
<dbReference type="NCBIfam" id="TIGR00437">
    <property type="entry name" value="feoB"/>
    <property type="match status" value="1"/>
</dbReference>
<dbReference type="InterPro" id="IPR041069">
    <property type="entry name" value="FeoB_Cyto"/>
</dbReference>
<evidence type="ECO:0000256" key="10">
    <source>
        <dbReference type="ARBA" id="ARBA00023134"/>
    </source>
</evidence>
<keyword evidence="4 13" id="KW-0410">Iron transport</keyword>
<keyword evidence="5 13" id="KW-0812">Transmembrane</keyword>
<name>A0ABS2DRI4_9BURK</name>
<organism evidence="15 16">
    <name type="scientific">Sutterella massiliensis</name>
    <dbReference type="NCBI Taxonomy" id="1816689"/>
    <lineage>
        <taxon>Bacteria</taxon>
        <taxon>Pseudomonadati</taxon>
        <taxon>Pseudomonadota</taxon>
        <taxon>Betaproteobacteria</taxon>
        <taxon>Burkholderiales</taxon>
        <taxon>Sutterellaceae</taxon>
        <taxon>Sutterella</taxon>
    </lineage>
</organism>
<dbReference type="NCBIfam" id="NF007105">
    <property type="entry name" value="PRK09554.1"/>
    <property type="match status" value="1"/>
</dbReference>
<evidence type="ECO:0000256" key="6">
    <source>
        <dbReference type="ARBA" id="ARBA00022741"/>
    </source>
</evidence>
<feature type="domain" description="FeoB-type G" evidence="14">
    <location>
        <begin position="3"/>
        <end position="168"/>
    </location>
</feature>
<keyword evidence="10 13" id="KW-0342">GTP-binding</keyword>
<dbReference type="PANTHER" id="PTHR43185:SF1">
    <property type="entry name" value="FE(2+) TRANSPORTER FEOB"/>
    <property type="match status" value="1"/>
</dbReference>
<feature type="transmembrane region" description="Helical" evidence="13">
    <location>
        <begin position="731"/>
        <end position="750"/>
    </location>
</feature>
<comment type="function">
    <text evidence="13">Probable transporter of a GTP-driven Fe(2+) uptake system.</text>
</comment>
<keyword evidence="7 13" id="KW-1133">Transmembrane helix</keyword>
<evidence type="ECO:0000256" key="11">
    <source>
        <dbReference type="ARBA" id="ARBA00023136"/>
    </source>
</evidence>
<evidence type="ECO:0000256" key="5">
    <source>
        <dbReference type="ARBA" id="ARBA00022692"/>
    </source>
</evidence>
<comment type="caution">
    <text evidence="15">The sequence shown here is derived from an EMBL/GenBank/DDBJ whole genome shotgun (WGS) entry which is preliminary data.</text>
</comment>
<evidence type="ECO:0000256" key="1">
    <source>
        <dbReference type="ARBA" id="ARBA00004651"/>
    </source>
</evidence>
<dbReference type="Pfam" id="PF02421">
    <property type="entry name" value="FeoB_N"/>
    <property type="match status" value="1"/>
</dbReference>
<dbReference type="SUPFAM" id="SSF52540">
    <property type="entry name" value="P-loop containing nucleoside triphosphate hydrolases"/>
    <property type="match status" value="1"/>
</dbReference>
<dbReference type="InterPro" id="IPR011640">
    <property type="entry name" value="Fe2_transport_prot_B_C"/>
</dbReference>
<dbReference type="EMBL" id="JACJJC010000007">
    <property type="protein sequence ID" value="MBM6703956.1"/>
    <property type="molecule type" value="Genomic_DNA"/>
</dbReference>
<dbReference type="NCBIfam" id="TIGR00231">
    <property type="entry name" value="small_GTP"/>
    <property type="match status" value="1"/>
</dbReference>
<keyword evidence="9" id="KW-0406">Ion transport</keyword>
<dbReference type="InterPro" id="IPR011642">
    <property type="entry name" value="Gate_dom"/>
</dbReference>
<evidence type="ECO:0000256" key="9">
    <source>
        <dbReference type="ARBA" id="ARBA00023065"/>
    </source>
</evidence>
<accession>A0ABS2DRI4</accession>
<gene>
    <name evidence="15" type="primary">feoB</name>
    <name evidence="15" type="ORF">H6A60_05590</name>
</gene>
<dbReference type="RefSeq" id="WP_205102428.1">
    <property type="nucleotide sequence ID" value="NZ_JACJJC010000007.1"/>
</dbReference>
<keyword evidence="6" id="KW-0547">Nucleotide-binding</keyword>
<dbReference type="Gene3D" id="3.40.50.300">
    <property type="entry name" value="P-loop containing nucleotide triphosphate hydrolases"/>
    <property type="match status" value="1"/>
</dbReference>
<sequence length="792" mass="85386">MQEKIICVVGNPNCGKTTLFNELTGSHQEVGNWPGVTVDKKTGRFTHKGTSVEIVDLPGIYSITPSAASGDDERISRDYILTGEAQAVLNIVDASNLERNLFLTAQLIEMRVPMLVVVNMLDIAAQHKIDVDLDRLSEALGCPVVGLVASKSTGVSELKDAILDFLAHPVVPPMQVKFDARIEEKLDELETTLNAAGLSRPRWFAGQLLESASGLDKLAPGIDLNPLRASVERFDEERFSGDLDIALASCRYDFVDRIAEKAVKHEARTGATLSEKIDRIVLNRWLGLPIFLFIMYLMFLFTQNAGAAFIDFFDIFVGGVMVTGFGELLASLGVPEFLKVLLADGVGGGLQTVSTFIPVVFFLYLFLAALEDSGYMARAAFVMDRFMRTLGLPGKAFVPLIVGFGCNVPAIMAARTMDRAADRIITALMTPFMSCGARLPVYVLFATAFFPTNGQNLVFCLYIVGIAAAVLTGFVLKRRALPGEAATFVMEIPPYHIPTVKGVMKRTWERVKSFTLRAGETIVIVVAALTFLNSLGTDGTFGNENTEKSALSAIGRTIVPAFEPMGVSQDNWPAAVGIFTGVFAKEAVVGTLNSLYAAQPEDAAPESTDETEGFSLTTTFKEAVGATWENLKGLGAALSDPLGLSSEAIAESGAEEDAGTLAELRSRFESPSSAFAYLLLILLYMPCVASLAVIRRETGTAWMVLSALWSLVLGYTVATLYFRIVNFAADPVYASVSIGASIAMLLLMYFGMGAWAKKDAEGAPRVIPIRAVEKGSLVGKDFTGGKDCCKKH</sequence>
<keyword evidence="3" id="KW-1003">Cell membrane</keyword>
<evidence type="ECO:0000256" key="7">
    <source>
        <dbReference type="ARBA" id="ARBA00022989"/>
    </source>
</evidence>
<feature type="transmembrane region" description="Helical" evidence="13">
    <location>
        <begin position="674"/>
        <end position="694"/>
    </location>
</feature>
<dbReference type="PRINTS" id="PR00326">
    <property type="entry name" value="GTP1OBG"/>
</dbReference>
<feature type="transmembrane region" description="Helical" evidence="13">
    <location>
        <begin position="315"/>
        <end position="338"/>
    </location>
</feature>
<dbReference type="Pfam" id="PF17910">
    <property type="entry name" value="FeoB_Cyto"/>
    <property type="match status" value="1"/>
</dbReference>
<dbReference type="Proteomes" id="UP000715095">
    <property type="component" value="Unassembled WGS sequence"/>
</dbReference>
<keyword evidence="8 13" id="KW-0408">Iron</keyword>
<dbReference type="InterPro" id="IPR027417">
    <property type="entry name" value="P-loop_NTPase"/>
</dbReference>
<evidence type="ECO:0000256" key="12">
    <source>
        <dbReference type="NCBIfam" id="TIGR00437"/>
    </source>
</evidence>
<comment type="subcellular location">
    <subcellularLocation>
        <location evidence="13">Cell inner membrane</location>
        <topology evidence="13">Multi-pass membrane protein</topology>
    </subcellularLocation>
    <subcellularLocation>
        <location evidence="1">Cell membrane</location>
        <topology evidence="1">Multi-pass membrane protein</topology>
    </subcellularLocation>
</comment>
<evidence type="ECO:0000313" key="15">
    <source>
        <dbReference type="EMBL" id="MBM6703956.1"/>
    </source>
</evidence>
<protein>
    <recommendedName>
        <fullName evidence="12 13">Ferrous iron transport protein B</fullName>
    </recommendedName>
</protein>
<feature type="transmembrane region" description="Helical" evidence="13">
    <location>
        <begin position="424"/>
        <end position="450"/>
    </location>
</feature>
<dbReference type="PANTHER" id="PTHR43185">
    <property type="entry name" value="FERROUS IRON TRANSPORT PROTEIN B"/>
    <property type="match status" value="1"/>
</dbReference>
<evidence type="ECO:0000313" key="16">
    <source>
        <dbReference type="Proteomes" id="UP000715095"/>
    </source>
</evidence>
<feature type="transmembrane region" description="Helical" evidence="13">
    <location>
        <begin position="456"/>
        <end position="476"/>
    </location>
</feature>
<dbReference type="CDD" id="cd01879">
    <property type="entry name" value="FeoB"/>
    <property type="match status" value="1"/>
</dbReference>
<dbReference type="Pfam" id="PF07670">
    <property type="entry name" value="Gate"/>
    <property type="match status" value="2"/>
</dbReference>
<feature type="transmembrane region" description="Helical" evidence="13">
    <location>
        <begin position="285"/>
        <end position="303"/>
    </location>
</feature>
<dbReference type="PROSITE" id="PS51711">
    <property type="entry name" value="G_FEOB"/>
    <property type="match status" value="1"/>
</dbReference>
<reference evidence="15 16" key="1">
    <citation type="journal article" date="2021" name="Sci. Rep.">
        <title>The distribution of antibiotic resistance genes in chicken gut microbiota commensals.</title>
        <authorList>
            <person name="Juricova H."/>
            <person name="Matiasovicova J."/>
            <person name="Kubasova T."/>
            <person name="Cejkova D."/>
            <person name="Rychlik I."/>
        </authorList>
    </citation>
    <scope>NUCLEOTIDE SEQUENCE [LARGE SCALE GENOMIC DNA]</scope>
    <source>
        <strain evidence="15 16">An829</strain>
    </source>
</reference>
<dbReference type="Pfam" id="PF07664">
    <property type="entry name" value="FeoB_C"/>
    <property type="match status" value="1"/>
</dbReference>
<keyword evidence="2 13" id="KW-0813">Transport</keyword>
<feature type="transmembrane region" description="Helical" evidence="13">
    <location>
        <begin position="701"/>
        <end position="725"/>
    </location>
</feature>
<keyword evidence="11 13" id="KW-0472">Membrane</keyword>
<feature type="transmembrane region" description="Helical" evidence="13">
    <location>
        <begin position="514"/>
        <end position="532"/>
    </location>
</feature>
<dbReference type="InterPro" id="IPR050860">
    <property type="entry name" value="FeoB_GTPase"/>
</dbReference>
<evidence type="ECO:0000256" key="2">
    <source>
        <dbReference type="ARBA" id="ARBA00022448"/>
    </source>
</evidence>
<dbReference type="InterPro" id="IPR006073">
    <property type="entry name" value="GTP-bd"/>
</dbReference>
<comment type="similarity">
    <text evidence="13">Belongs to the TRAFAC class TrmE-Era-EngA-EngB-Septin-like GTPase superfamily. FeoB GTPase (TC 9.A.8) family.</text>
</comment>
<feature type="transmembrane region" description="Helical" evidence="13">
    <location>
        <begin position="350"/>
        <end position="370"/>
    </location>
</feature>
<dbReference type="InterPro" id="IPR030389">
    <property type="entry name" value="G_FEOB_dom"/>
</dbReference>
<feature type="transmembrane region" description="Helical" evidence="13">
    <location>
        <begin position="390"/>
        <end position="412"/>
    </location>
</feature>